<reference evidence="5 6" key="1">
    <citation type="submission" date="2015-01" db="EMBL/GenBank/DDBJ databases">
        <title>The Genome Sequence of Capronia semiimmersa CBS27337.</title>
        <authorList>
            <consortium name="The Broad Institute Genomics Platform"/>
            <person name="Cuomo C."/>
            <person name="de Hoog S."/>
            <person name="Gorbushina A."/>
            <person name="Stielow B."/>
            <person name="Teixiera M."/>
            <person name="Abouelleil A."/>
            <person name="Chapman S.B."/>
            <person name="Priest M."/>
            <person name="Young S.K."/>
            <person name="Wortman J."/>
            <person name="Nusbaum C."/>
            <person name="Birren B."/>
        </authorList>
    </citation>
    <scope>NUCLEOTIDE SEQUENCE [LARGE SCALE GENOMIC DNA]</scope>
    <source>
        <strain evidence="5 6">CBS 27337</strain>
    </source>
</reference>
<protein>
    <submittedName>
        <fullName evidence="5">Uncharacterized protein</fullName>
    </submittedName>
</protein>
<dbReference type="PRINTS" id="PR00364">
    <property type="entry name" value="DISEASERSIST"/>
</dbReference>
<keyword evidence="6" id="KW-1185">Reference proteome</keyword>
<dbReference type="PROSITE" id="PS50005">
    <property type="entry name" value="TPR"/>
    <property type="match status" value="1"/>
</dbReference>
<evidence type="ECO:0000256" key="1">
    <source>
        <dbReference type="PROSITE-ProRule" id="PRU00339"/>
    </source>
</evidence>
<sequence length="819" mass="92307">MQDVLNYAKSFEHVWPHEHSLNRLGPMLKFVDDFSTVVAVCFGADTKLTAFVWGGIRLISSLASSAADTLRDVLDVLEGVSLTLPRFRDYEQDLPMDKALETCLLNVYTEIICFYARAIQFFRSHPNILLRRHCWNDFESDFGQTVKRIRRMSSAVESEADLARMRLESAKYREVLDLMKDFKEGNHDDDQDITQCYHVPQSACSQFWGRDMALDAVKSALLPGRKGAGLKTFALYGMGGVGKTQIALHFAEQNREFFDSVRWLRADTVTGMGQSTGDLVRALGLVKNDEDLKDSSGRISKLKTWLRNTCFCRGQHHCDGQWLLVLDNADDAELLNQVWPIGGNGSVLITSRDFNVASHPASAGFHVEPFDHASGSSILLQLLSLDTTSATNQASARAIVQMLGGLPLPLNQIASFMSQRKMSLDDFLPMYKRHSDKIDAEKSRLTQYEHALSTVWDMSLSKLSGPSAHLQTLMAFFHPDGVHEKMLCEGSTLVADKDMGIFADDMELSDAEEVLLQMALVEKNVDEKTLSPHRLIQSAVLRRLSEDGRTEYFDDVVQILHYGFGDSWEEKGGYLFKAWKEDVWIRQENCRPPCRTRGKIQAASGKSAEIWSDAPSMHLRRHWNSLCLYDEALLAGNDASIAWAYNNLGMAYTELSDFDKALTCHKKAVENRRQPNMRPSSILISLASRETWSFWRESADLKVAPIDAMRIATKALAVRRRLLGNRLTTCDVQYHGNMGPSITMLEERVTIAETLPGGEGQSARANRKLAVLYSKLDRNAESKACLQRAIALRAKLRPTEDNDSFEEESFIQLCPWMLW</sequence>
<dbReference type="Pfam" id="PF13181">
    <property type="entry name" value="TPR_8"/>
    <property type="match status" value="1"/>
</dbReference>
<evidence type="ECO:0000259" key="4">
    <source>
        <dbReference type="Pfam" id="PF25000"/>
    </source>
</evidence>
<dbReference type="EMBL" id="KN846960">
    <property type="protein sequence ID" value="KIW65774.1"/>
    <property type="molecule type" value="Genomic_DNA"/>
</dbReference>
<dbReference type="InterPro" id="IPR011990">
    <property type="entry name" value="TPR-like_helical_dom_sf"/>
</dbReference>
<feature type="domain" description="NB-ARC" evidence="2">
    <location>
        <begin position="214"/>
        <end position="363"/>
    </location>
</feature>
<dbReference type="Pfam" id="PF00515">
    <property type="entry name" value="TPR_1"/>
    <property type="match status" value="1"/>
</dbReference>
<evidence type="ECO:0000313" key="6">
    <source>
        <dbReference type="Proteomes" id="UP000054266"/>
    </source>
</evidence>
<dbReference type="InterPro" id="IPR027417">
    <property type="entry name" value="P-loop_NTPase"/>
</dbReference>
<feature type="domain" description="DUF7779" evidence="4">
    <location>
        <begin position="459"/>
        <end position="547"/>
    </location>
</feature>
<dbReference type="Gene3D" id="3.40.50.300">
    <property type="entry name" value="P-loop containing nucleotide triphosphate hydrolases"/>
    <property type="match status" value="1"/>
</dbReference>
<dbReference type="InterPro" id="IPR056125">
    <property type="entry name" value="DUF7708"/>
</dbReference>
<evidence type="ECO:0000259" key="2">
    <source>
        <dbReference type="Pfam" id="PF00931"/>
    </source>
</evidence>
<dbReference type="Pfam" id="PF25000">
    <property type="entry name" value="DUF7779"/>
    <property type="match status" value="1"/>
</dbReference>
<dbReference type="InterPro" id="IPR056681">
    <property type="entry name" value="DUF7779"/>
</dbReference>
<dbReference type="GO" id="GO:0043531">
    <property type="term" value="F:ADP binding"/>
    <property type="evidence" value="ECO:0007669"/>
    <property type="project" value="InterPro"/>
</dbReference>
<feature type="domain" description="DUF7708" evidence="3">
    <location>
        <begin position="29"/>
        <end position="163"/>
    </location>
</feature>
<proteinExistence type="predicted"/>
<dbReference type="HOGENOM" id="CLU_000288_125_7_1"/>
<dbReference type="InterPro" id="IPR002182">
    <property type="entry name" value="NB-ARC"/>
</dbReference>
<dbReference type="Proteomes" id="UP000054266">
    <property type="component" value="Unassembled WGS sequence"/>
</dbReference>
<accession>A0A0D2G0X0</accession>
<dbReference type="SMART" id="SM00028">
    <property type="entry name" value="TPR"/>
    <property type="match status" value="2"/>
</dbReference>
<organism evidence="5 6">
    <name type="scientific">Phialophora macrospora</name>
    <dbReference type="NCBI Taxonomy" id="1851006"/>
    <lineage>
        <taxon>Eukaryota</taxon>
        <taxon>Fungi</taxon>
        <taxon>Dikarya</taxon>
        <taxon>Ascomycota</taxon>
        <taxon>Pezizomycotina</taxon>
        <taxon>Eurotiomycetes</taxon>
        <taxon>Chaetothyriomycetidae</taxon>
        <taxon>Chaetothyriales</taxon>
        <taxon>Herpotrichiellaceae</taxon>
        <taxon>Phialophora</taxon>
    </lineage>
</organism>
<dbReference type="Pfam" id="PF00931">
    <property type="entry name" value="NB-ARC"/>
    <property type="match status" value="1"/>
</dbReference>
<keyword evidence="1" id="KW-0802">TPR repeat</keyword>
<name>A0A0D2G0X0_9EURO</name>
<dbReference type="SUPFAM" id="SSF52540">
    <property type="entry name" value="P-loop containing nucleoside triphosphate hydrolases"/>
    <property type="match status" value="1"/>
</dbReference>
<evidence type="ECO:0000313" key="5">
    <source>
        <dbReference type="EMBL" id="KIW65774.1"/>
    </source>
</evidence>
<dbReference type="AlphaFoldDB" id="A0A0D2G0X0"/>
<dbReference type="PANTHER" id="PTHR35205:SF1">
    <property type="entry name" value="ZU5 DOMAIN-CONTAINING PROTEIN"/>
    <property type="match status" value="1"/>
</dbReference>
<dbReference type="Pfam" id="PF24809">
    <property type="entry name" value="DUF7708"/>
    <property type="match status" value="1"/>
</dbReference>
<dbReference type="PANTHER" id="PTHR35205">
    <property type="entry name" value="NB-ARC AND TPR DOMAIN PROTEIN"/>
    <property type="match status" value="1"/>
</dbReference>
<dbReference type="Gene3D" id="1.25.40.10">
    <property type="entry name" value="Tetratricopeptide repeat domain"/>
    <property type="match status" value="1"/>
</dbReference>
<dbReference type="InterPro" id="IPR019734">
    <property type="entry name" value="TPR_rpt"/>
</dbReference>
<dbReference type="SUPFAM" id="SSF48452">
    <property type="entry name" value="TPR-like"/>
    <property type="match status" value="1"/>
</dbReference>
<feature type="repeat" description="TPR" evidence="1">
    <location>
        <begin position="642"/>
        <end position="675"/>
    </location>
</feature>
<dbReference type="STRING" id="5601.A0A0D2G0X0"/>
<evidence type="ECO:0000259" key="3">
    <source>
        <dbReference type="Pfam" id="PF24809"/>
    </source>
</evidence>
<gene>
    <name evidence="5" type="ORF">PV04_08001</name>
</gene>